<organism evidence="2 3">
    <name type="scientific">Mycolicibacterium fallax</name>
    <name type="common">Mycobacterium fallax</name>
    <dbReference type="NCBI Taxonomy" id="1793"/>
    <lineage>
        <taxon>Bacteria</taxon>
        <taxon>Bacillati</taxon>
        <taxon>Actinomycetota</taxon>
        <taxon>Actinomycetes</taxon>
        <taxon>Mycobacteriales</taxon>
        <taxon>Mycobacteriaceae</taxon>
        <taxon>Mycolicibacterium</taxon>
    </lineage>
</organism>
<comment type="caution">
    <text evidence="2">The sequence shown here is derived from an EMBL/GenBank/DDBJ whole genome shotgun (WGS) entry which is preliminary data.</text>
</comment>
<reference evidence="2 3" key="1">
    <citation type="submission" date="2016-01" db="EMBL/GenBank/DDBJ databases">
        <title>The new phylogeny of the genus Mycobacterium.</title>
        <authorList>
            <person name="Tarcisio F."/>
            <person name="Conor M."/>
            <person name="Antonella G."/>
            <person name="Elisabetta G."/>
            <person name="Giulia F.S."/>
            <person name="Sara T."/>
            <person name="Anna F."/>
            <person name="Clotilde B."/>
            <person name="Roberto B."/>
            <person name="Veronica D.S."/>
            <person name="Fabio R."/>
            <person name="Monica P."/>
            <person name="Olivier J."/>
            <person name="Enrico T."/>
            <person name="Nicola S."/>
        </authorList>
    </citation>
    <scope>NUCLEOTIDE SEQUENCE [LARGE SCALE GENOMIC DNA]</scope>
    <source>
        <strain evidence="2 3">DSM 44179</strain>
    </source>
</reference>
<proteinExistence type="predicted"/>
<protein>
    <recommendedName>
        <fullName evidence="1">Lipocalin-like domain-containing protein</fullName>
    </recommendedName>
</protein>
<dbReference type="OrthoDB" id="118834at2"/>
<feature type="domain" description="Lipocalin-like" evidence="1">
    <location>
        <begin position="57"/>
        <end position="105"/>
    </location>
</feature>
<keyword evidence="3" id="KW-1185">Reference proteome</keyword>
<dbReference type="RefSeq" id="WP_085099643.1">
    <property type="nucleotide sequence ID" value="NZ_AP022603.1"/>
</dbReference>
<sequence>MSVTRSALLGGWQLESFDVGARRPFGEQPRGLILYTADGWMSAQLAPGPGAEPGQPGIAYCGRYRLDEATAVLHHQVTLSTLPELLERPQLRNARIDGDVLTLSTDDAVLTWRRSR</sequence>
<accession>A0A1X1R458</accession>
<evidence type="ECO:0000313" key="3">
    <source>
        <dbReference type="Proteomes" id="UP000193484"/>
    </source>
</evidence>
<evidence type="ECO:0000313" key="2">
    <source>
        <dbReference type="EMBL" id="ORU98938.1"/>
    </source>
</evidence>
<dbReference type="AlphaFoldDB" id="A0A1X1R458"/>
<dbReference type="STRING" id="1793.AWC04_17555"/>
<evidence type="ECO:0000259" key="1">
    <source>
        <dbReference type="Pfam" id="PF13924"/>
    </source>
</evidence>
<feature type="domain" description="Lipocalin-like" evidence="1">
    <location>
        <begin position="11"/>
        <end position="47"/>
    </location>
</feature>
<dbReference type="Proteomes" id="UP000193484">
    <property type="component" value="Unassembled WGS sequence"/>
</dbReference>
<dbReference type="InterPro" id="IPR024311">
    <property type="entry name" value="Lipocalin-like"/>
</dbReference>
<dbReference type="Pfam" id="PF13924">
    <property type="entry name" value="Lipocalin_5"/>
    <property type="match status" value="2"/>
</dbReference>
<gene>
    <name evidence="2" type="ORF">AWC04_17555</name>
</gene>
<dbReference type="EMBL" id="LQOJ01000054">
    <property type="protein sequence ID" value="ORU98938.1"/>
    <property type="molecule type" value="Genomic_DNA"/>
</dbReference>
<name>A0A1X1R458_MYCFA</name>